<evidence type="ECO:0000313" key="1">
    <source>
        <dbReference type="EMBL" id="KAF5785457.1"/>
    </source>
</evidence>
<comment type="caution">
    <text evidence="1">The sequence shown here is derived from an EMBL/GenBank/DDBJ whole genome shotgun (WGS) entry which is preliminary data.</text>
</comment>
<sequence>MCRFIPKNKVFVLLTSSHIILKLIKDSYSFHTTHDLTRHDVKVKKRFRYCFHTTHDLKSLKKIPIVFREIKCGGCLIKENVESK</sequence>
<proteinExistence type="predicted"/>
<organism evidence="1 2">
    <name type="scientific">Helianthus annuus</name>
    <name type="common">Common sunflower</name>
    <dbReference type="NCBI Taxonomy" id="4232"/>
    <lineage>
        <taxon>Eukaryota</taxon>
        <taxon>Viridiplantae</taxon>
        <taxon>Streptophyta</taxon>
        <taxon>Embryophyta</taxon>
        <taxon>Tracheophyta</taxon>
        <taxon>Spermatophyta</taxon>
        <taxon>Magnoliopsida</taxon>
        <taxon>eudicotyledons</taxon>
        <taxon>Gunneridae</taxon>
        <taxon>Pentapetalae</taxon>
        <taxon>asterids</taxon>
        <taxon>campanulids</taxon>
        <taxon>Asterales</taxon>
        <taxon>Asteraceae</taxon>
        <taxon>Asteroideae</taxon>
        <taxon>Heliantheae alliance</taxon>
        <taxon>Heliantheae</taxon>
        <taxon>Helianthus</taxon>
    </lineage>
</organism>
<dbReference type="AlphaFoldDB" id="A0A9K3HVR8"/>
<dbReference type="Proteomes" id="UP000215914">
    <property type="component" value="Unassembled WGS sequence"/>
</dbReference>
<name>A0A9K3HVR8_HELAN</name>
<evidence type="ECO:0000313" key="2">
    <source>
        <dbReference type="Proteomes" id="UP000215914"/>
    </source>
</evidence>
<protein>
    <submittedName>
        <fullName evidence="1">Uncharacterized protein</fullName>
    </submittedName>
</protein>
<dbReference type="EMBL" id="MNCJ02000325">
    <property type="protein sequence ID" value="KAF5785457.1"/>
    <property type="molecule type" value="Genomic_DNA"/>
</dbReference>
<reference evidence="1" key="1">
    <citation type="journal article" date="2017" name="Nature">
        <title>The sunflower genome provides insights into oil metabolism, flowering and Asterid evolution.</title>
        <authorList>
            <person name="Badouin H."/>
            <person name="Gouzy J."/>
            <person name="Grassa C.J."/>
            <person name="Murat F."/>
            <person name="Staton S.E."/>
            <person name="Cottret L."/>
            <person name="Lelandais-Briere C."/>
            <person name="Owens G.L."/>
            <person name="Carrere S."/>
            <person name="Mayjonade B."/>
            <person name="Legrand L."/>
            <person name="Gill N."/>
            <person name="Kane N.C."/>
            <person name="Bowers J.E."/>
            <person name="Hubner S."/>
            <person name="Bellec A."/>
            <person name="Berard A."/>
            <person name="Berges H."/>
            <person name="Blanchet N."/>
            <person name="Boniface M.C."/>
            <person name="Brunel D."/>
            <person name="Catrice O."/>
            <person name="Chaidir N."/>
            <person name="Claudel C."/>
            <person name="Donnadieu C."/>
            <person name="Faraut T."/>
            <person name="Fievet G."/>
            <person name="Helmstetter N."/>
            <person name="King M."/>
            <person name="Knapp S.J."/>
            <person name="Lai Z."/>
            <person name="Le Paslier M.C."/>
            <person name="Lippi Y."/>
            <person name="Lorenzon L."/>
            <person name="Mandel J.R."/>
            <person name="Marage G."/>
            <person name="Marchand G."/>
            <person name="Marquand E."/>
            <person name="Bret-Mestries E."/>
            <person name="Morien E."/>
            <person name="Nambeesan S."/>
            <person name="Nguyen T."/>
            <person name="Pegot-Espagnet P."/>
            <person name="Pouilly N."/>
            <person name="Raftis F."/>
            <person name="Sallet E."/>
            <person name="Schiex T."/>
            <person name="Thomas J."/>
            <person name="Vandecasteele C."/>
            <person name="Vares D."/>
            <person name="Vear F."/>
            <person name="Vautrin S."/>
            <person name="Crespi M."/>
            <person name="Mangin B."/>
            <person name="Burke J.M."/>
            <person name="Salse J."/>
            <person name="Munos S."/>
            <person name="Vincourt P."/>
            <person name="Rieseberg L.H."/>
            <person name="Langlade N.B."/>
        </authorList>
    </citation>
    <scope>NUCLEOTIDE SEQUENCE</scope>
    <source>
        <tissue evidence="1">Leaves</tissue>
    </source>
</reference>
<gene>
    <name evidence="1" type="ORF">HanXRQr2_Chr10g0428911</name>
</gene>
<dbReference type="Gramene" id="mRNA:HanXRQr2_Chr10g0428911">
    <property type="protein sequence ID" value="CDS:HanXRQr2_Chr10g0428911.1"/>
    <property type="gene ID" value="HanXRQr2_Chr10g0428911"/>
</dbReference>
<accession>A0A9K3HVR8</accession>
<keyword evidence="2" id="KW-1185">Reference proteome</keyword>
<reference evidence="1" key="2">
    <citation type="submission" date="2020-06" db="EMBL/GenBank/DDBJ databases">
        <title>Helianthus annuus Genome sequencing and assembly Release 2.</title>
        <authorList>
            <person name="Gouzy J."/>
            <person name="Langlade N."/>
            <person name="Munos S."/>
        </authorList>
    </citation>
    <scope>NUCLEOTIDE SEQUENCE</scope>
    <source>
        <tissue evidence="1">Leaves</tissue>
    </source>
</reference>